<keyword evidence="4" id="KW-1003">Cell membrane</keyword>
<dbReference type="PANTHER" id="PTHR42718">
    <property type="entry name" value="MAJOR FACILITATOR SUPERFAMILY MULTIDRUG TRANSPORTER MFSC"/>
    <property type="match status" value="1"/>
</dbReference>
<evidence type="ECO:0000256" key="3">
    <source>
        <dbReference type="ARBA" id="ARBA00022448"/>
    </source>
</evidence>
<evidence type="ECO:0000256" key="4">
    <source>
        <dbReference type="ARBA" id="ARBA00022475"/>
    </source>
</evidence>
<keyword evidence="5 8" id="KW-0812">Transmembrane</keyword>
<name>A0A1I1LS30_9GAMM</name>
<feature type="transmembrane region" description="Helical" evidence="8">
    <location>
        <begin position="489"/>
        <end position="507"/>
    </location>
</feature>
<feature type="transmembrane region" description="Helical" evidence="8">
    <location>
        <begin position="315"/>
        <end position="334"/>
    </location>
</feature>
<dbReference type="EMBL" id="FOLY01000005">
    <property type="protein sequence ID" value="SFC75839.1"/>
    <property type="molecule type" value="Genomic_DNA"/>
</dbReference>
<dbReference type="CDD" id="cd17503">
    <property type="entry name" value="MFS_LmrB_MDR_like"/>
    <property type="match status" value="1"/>
</dbReference>
<dbReference type="GO" id="GO:0005886">
    <property type="term" value="C:plasma membrane"/>
    <property type="evidence" value="ECO:0007669"/>
    <property type="project" value="UniProtKB-SubCell"/>
</dbReference>
<feature type="transmembrane region" description="Helical" evidence="8">
    <location>
        <begin position="242"/>
        <end position="263"/>
    </location>
</feature>
<evidence type="ECO:0000259" key="9">
    <source>
        <dbReference type="PROSITE" id="PS50850"/>
    </source>
</evidence>
<feature type="transmembrane region" description="Helical" evidence="8">
    <location>
        <begin position="95"/>
        <end position="114"/>
    </location>
</feature>
<feature type="transmembrane region" description="Helical" evidence="8">
    <location>
        <begin position="341"/>
        <end position="362"/>
    </location>
</feature>
<evidence type="ECO:0000313" key="11">
    <source>
        <dbReference type="Proteomes" id="UP000199046"/>
    </source>
</evidence>
<dbReference type="InterPro" id="IPR011701">
    <property type="entry name" value="MFS"/>
</dbReference>
<evidence type="ECO:0000256" key="7">
    <source>
        <dbReference type="ARBA" id="ARBA00023136"/>
    </source>
</evidence>
<feature type="transmembrane region" description="Helical" evidence="8">
    <location>
        <begin position="177"/>
        <end position="199"/>
    </location>
</feature>
<dbReference type="Proteomes" id="UP000199046">
    <property type="component" value="Unassembled WGS sequence"/>
</dbReference>
<feature type="transmembrane region" description="Helical" evidence="8">
    <location>
        <begin position="63"/>
        <end position="83"/>
    </location>
</feature>
<reference evidence="11" key="1">
    <citation type="submission" date="2016-10" db="EMBL/GenBank/DDBJ databases">
        <authorList>
            <person name="Varghese N."/>
            <person name="Submissions S."/>
        </authorList>
    </citation>
    <scope>NUCLEOTIDE SEQUENCE [LARGE SCALE GENOMIC DNA]</scope>
    <source>
        <strain evidence="11">DSM 23439</strain>
    </source>
</reference>
<comment type="similarity">
    <text evidence="2">Belongs to the major facilitator superfamily. EmrB family.</text>
</comment>
<dbReference type="GO" id="GO:0022857">
    <property type="term" value="F:transmembrane transporter activity"/>
    <property type="evidence" value="ECO:0007669"/>
    <property type="project" value="InterPro"/>
</dbReference>
<evidence type="ECO:0000256" key="8">
    <source>
        <dbReference type="SAM" id="Phobius"/>
    </source>
</evidence>
<accession>A0A1I1LS30</accession>
<dbReference type="OrthoDB" id="9812221at2"/>
<keyword evidence="11" id="KW-1185">Reference proteome</keyword>
<dbReference type="Pfam" id="PF07690">
    <property type="entry name" value="MFS_1"/>
    <property type="match status" value="1"/>
</dbReference>
<feature type="transmembrane region" description="Helical" evidence="8">
    <location>
        <begin position="211"/>
        <end position="230"/>
    </location>
</feature>
<sequence>MTEAAAAPNDQETMAPLRGIKLVLLTLAMGLATFMEVLDISIVNVSVHTIAGDMGVSTSEGTWAISAYALSSAIAQPLTGWLARRFGEVRLFCTSISLFIVFSALCGLAHSMIMLVICRLLQGAVSGPLVPLTQTLLLKNYPAEKRSMAIGLWAMTVVVAPICGPILGGWLTDNYSWPWIFYINIPVGILSLVLSLWLLRGRESKTTRVPVDVVGLGLLIVGVGALQFMLDNGNDHDWFASPMILTLGIVALVGITFLVAWVLMHRRPVVNLRLFGQRNFAIGTLCLSLGMFAFFGNTVITPNWVQQVMGYNATWAGLAVAPIGVLALFMSPLVGRFQSHFDLRILVTFGFAVFAFTSFWAAGLNNQIAFGELAMPRFVMGAGVAFFFVPINQIIFAGLSDDQIADASGLSNFCRTLATSISTAVSVTLYDHRSIYHHARLSESVVPGSPATEHYMDQLGTLGLQDQRAYATLNEVVNTQAATMAFNDVLWLFGIIFVITIGLIWLARPPFPSGGPMH</sequence>
<feature type="transmembrane region" description="Helical" evidence="8">
    <location>
        <begin position="150"/>
        <end position="171"/>
    </location>
</feature>
<dbReference type="InterPro" id="IPR036259">
    <property type="entry name" value="MFS_trans_sf"/>
</dbReference>
<keyword evidence="3" id="KW-0813">Transport</keyword>
<evidence type="ECO:0000313" key="10">
    <source>
        <dbReference type="EMBL" id="SFC75839.1"/>
    </source>
</evidence>
<evidence type="ECO:0000256" key="1">
    <source>
        <dbReference type="ARBA" id="ARBA00004651"/>
    </source>
</evidence>
<dbReference type="Gene3D" id="1.20.1250.20">
    <property type="entry name" value="MFS general substrate transporter like domains"/>
    <property type="match status" value="1"/>
</dbReference>
<protein>
    <submittedName>
        <fullName evidence="10">MFS transporter, DHA2 family, multidrug resistance protein</fullName>
    </submittedName>
</protein>
<evidence type="ECO:0000256" key="2">
    <source>
        <dbReference type="ARBA" id="ARBA00008537"/>
    </source>
</evidence>
<keyword evidence="7 8" id="KW-0472">Membrane</keyword>
<comment type="subcellular location">
    <subcellularLocation>
        <location evidence="1">Cell membrane</location>
        <topology evidence="1">Multi-pass membrane protein</topology>
    </subcellularLocation>
</comment>
<dbReference type="RefSeq" id="WP_090134855.1">
    <property type="nucleotide sequence ID" value="NZ_FOLY01000005.1"/>
</dbReference>
<feature type="transmembrane region" description="Helical" evidence="8">
    <location>
        <begin position="368"/>
        <end position="389"/>
    </location>
</feature>
<feature type="transmembrane region" description="Helical" evidence="8">
    <location>
        <begin position="120"/>
        <end position="138"/>
    </location>
</feature>
<dbReference type="PANTHER" id="PTHR42718:SF9">
    <property type="entry name" value="MAJOR FACILITATOR SUPERFAMILY MULTIDRUG TRANSPORTER MFSC"/>
    <property type="match status" value="1"/>
</dbReference>
<dbReference type="SUPFAM" id="SSF103473">
    <property type="entry name" value="MFS general substrate transporter"/>
    <property type="match status" value="1"/>
</dbReference>
<gene>
    <name evidence="10" type="ORF">SAMN05421848_2668</name>
</gene>
<feature type="transmembrane region" description="Helical" evidence="8">
    <location>
        <begin position="275"/>
        <end position="295"/>
    </location>
</feature>
<dbReference type="InterPro" id="IPR020846">
    <property type="entry name" value="MFS_dom"/>
</dbReference>
<dbReference type="Gene3D" id="1.20.1720.10">
    <property type="entry name" value="Multidrug resistance protein D"/>
    <property type="match status" value="1"/>
</dbReference>
<dbReference type="PROSITE" id="PS50850">
    <property type="entry name" value="MFS"/>
    <property type="match status" value="1"/>
</dbReference>
<evidence type="ECO:0000256" key="5">
    <source>
        <dbReference type="ARBA" id="ARBA00022692"/>
    </source>
</evidence>
<dbReference type="AlphaFoldDB" id="A0A1I1LS30"/>
<keyword evidence="6 8" id="KW-1133">Transmembrane helix</keyword>
<dbReference type="InterPro" id="IPR004638">
    <property type="entry name" value="EmrB-like"/>
</dbReference>
<dbReference type="STRING" id="402385.SAMN05421848_2668"/>
<dbReference type="NCBIfam" id="TIGR00711">
    <property type="entry name" value="efflux_EmrB"/>
    <property type="match status" value="1"/>
</dbReference>
<feature type="domain" description="Major facilitator superfamily (MFS) profile" evidence="9">
    <location>
        <begin position="25"/>
        <end position="512"/>
    </location>
</feature>
<feature type="transmembrane region" description="Helical" evidence="8">
    <location>
        <begin position="22"/>
        <end position="43"/>
    </location>
</feature>
<organism evidence="10 11">
    <name type="scientific">Kushneria avicenniae</name>
    <dbReference type="NCBI Taxonomy" id="402385"/>
    <lineage>
        <taxon>Bacteria</taxon>
        <taxon>Pseudomonadati</taxon>
        <taxon>Pseudomonadota</taxon>
        <taxon>Gammaproteobacteria</taxon>
        <taxon>Oceanospirillales</taxon>
        <taxon>Halomonadaceae</taxon>
        <taxon>Kushneria</taxon>
    </lineage>
</organism>
<proteinExistence type="inferred from homology"/>
<evidence type="ECO:0000256" key="6">
    <source>
        <dbReference type="ARBA" id="ARBA00022989"/>
    </source>
</evidence>